<feature type="domain" description="Helix-hairpin-helix DNA-binding motif class 1" evidence="7">
    <location>
        <begin position="105"/>
        <end position="124"/>
    </location>
</feature>
<dbReference type="OrthoDB" id="5293449at2"/>
<reference evidence="8 9" key="1">
    <citation type="journal article" date="2013" name="J. Mol. Microbiol. Biotechnol.">
        <title>Analysis of the Complete Genomes of Acholeplasma brassicae , A. palmae and A. laidlawii and Their Comparison to the Obligate Parasites from ' Candidatus Phytoplasma'.</title>
        <authorList>
            <person name="Kube M."/>
            <person name="Siewert C."/>
            <person name="Migdoll A.M."/>
            <person name="Duduk B."/>
            <person name="Holz S."/>
            <person name="Rabus R."/>
            <person name="Seemuller E."/>
            <person name="Mitrovic J."/>
            <person name="Muller I."/>
            <person name="Buttner C."/>
            <person name="Reinhardt R."/>
        </authorList>
    </citation>
    <scope>NUCLEOTIDE SEQUENCE [LARGE SCALE GENOMIC DNA]</scope>
    <source>
        <strain evidence="8 9">J233</strain>
    </source>
</reference>
<evidence type="ECO:0000313" key="8">
    <source>
        <dbReference type="EMBL" id="CCV64075.1"/>
    </source>
</evidence>
<dbReference type="GO" id="GO:0005524">
    <property type="term" value="F:ATP binding"/>
    <property type="evidence" value="ECO:0007669"/>
    <property type="project" value="InterPro"/>
</dbReference>
<dbReference type="GO" id="GO:0048476">
    <property type="term" value="C:Holliday junction resolvase complex"/>
    <property type="evidence" value="ECO:0007669"/>
    <property type="project" value="UniProtKB-UniRule"/>
</dbReference>
<keyword evidence="2 6" id="KW-0227">DNA damage</keyword>
<keyword evidence="8" id="KW-0378">Hydrolase</keyword>
<evidence type="ECO:0000256" key="4">
    <source>
        <dbReference type="ARBA" id="ARBA00023172"/>
    </source>
</evidence>
<comment type="subunit">
    <text evidence="6">Homotetramer. Forms an RuvA(8)-RuvB(12)-Holliday junction (HJ) complex. HJ DNA is sandwiched between 2 RuvA tetramers; dsDNA enters through RuvA and exits via RuvB. An RuvB hexamer assembles on each DNA strand where it exits the tetramer. Each RuvB hexamer is contacted by two RuvA subunits (via domain III) on 2 adjacent RuvB subunits; this complex drives branch migration. In the full resolvosome a probable DNA-RuvA(4)-RuvB(12)-RuvC(2) complex forms which resolves the HJ.</text>
</comment>
<feature type="domain" description="Helix-hairpin-helix DNA-binding motif class 1" evidence="7">
    <location>
        <begin position="70"/>
        <end position="89"/>
    </location>
</feature>
<dbReference type="RefSeq" id="WP_026657331.1">
    <property type="nucleotide sequence ID" value="NC_022538.1"/>
</dbReference>
<dbReference type="GO" id="GO:0000400">
    <property type="term" value="F:four-way junction DNA binding"/>
    <property type="evidence" value="ECO:0007669"/>
    <property type="project" value="UniProtKB-UniRule"/>
</dbReference>
<dbReference type="SUPFAM" id="SSF46929">
    <property type="entry name" value="DNA helicase RuvA subunit, C-terminal domain"/>
    <property type="match status" value="1"/>
</dbReference>
<dbReference type="Gene3D" id="2.40.50.140">
    <property type="entry name" value="Nucleic acid-binding proteins"/>
    <property type="match status" value="1"/>
</dbReference>
<accession>U4KPC3</accession>
<evidence type="ECO:0000256" key="2">
    <source>
        <dbReference type="ARBA" id="ARBA00022763"/>
    </source>
</evidence>
<dbReference type="GO" id="GO:0006281">
    <property type="term" value="P:DNA repair"/>
    <property type="evidence" value="ECO:0007669"/>
    <property type="project" value="UniProtKB-UniRule"/>
</dbReference>
<dbReference type="GO" id="GO:0005737">
    <property type="term" value="C:cytoplasm"/>
    <property type="evidence" value="ECO:0007669"/>
    <property type="project" value="UniProtKB-SubCell"/>
</dbReference>
<keyword evidence="4 6" id="KW-0233">DNA recombination</keyword>
<keyword evidence="8" id="KW-0547">Nucleotide-binding</keyword>
<comment type="similarity">
    <text evidence="6">Belongs to the RuvA family.</text>
</comment>
<dbReference type="Gene3D" id="1.10.150.20">
    <property type="entry name" value="5' to 3' exonuclease, C-terminal subdomain"/>
    <property type="match status" value="1"/>
</dbReference>
<dbReference type="NCBIfam" id="TIGR00084">
    <property type="entry name" value="ruvA"/>
    <property type="match status" value="1"/>
</dbReference>
<dbReference type="Pfam" id="PF07499">
    <property type="entry name" value="RuvA_C"/>
    <property type="match status" value="1"/>
</dbReference>
<evidence type="ECO:0000313" key="9">
    <source>
        <dbReference type="Proteomes" id="UP000032740"/>
    </source>
</evidence>
<dbReference type="InterPro" id="IPR010994">
    <property type="entry name" value="RuvA_2-like"/>
</dbReference>
<dbReference type="Pfam" id="PF14520">
    <property type="entry name" value="HHH_5"/>
    <property type="match status" value="1"/>
</dbReference>
<dbReference type="InterPro" id="IPR013849">
    <property type="entry name" value="DNA_helicase_Holl-junc_RuvA_I"/>
</dbReference>
<keyword evidence="3 6" id="KW-0238">DNA-binding</keyword>
<dbReference type="HOGENOM" id="CLU_087936_1_0_14"/>
<gene>
    <name evidence="6 8" type="primary">ruvA</name>
    <name evidence="8" type="ORF">BN85404980</name>
</gene>
<keyword evidence="5 6" id="KW-0234">DNA repair</keyword>
<dbReference type="KEGG" id="apal:BN85404980"/>
<dbReference type="SMART" id="SM00278">
    <property type="entry name" value="HhH1"/>
    <property type="match status" value="2"/>
</dbReference>
<dbReference type="SUPFAM" id="SSF47781">
    <property type="entry name" value="RuvA domain 2-like"/>
    <property type="match status" value="1"/>
</dbReference>
<feature type="region of interest" description="Domain III" evidence="6">
    <location>
        <begin position="143"/>
        <end position="185"/>
    </location>
</feature>
<organism evidence="8 9">
    <name type="scientific">Alteracholeplasma palmae (strain ATCC 49389 / J233)</name>
    <name type="common">Acholeplasma palmae</name>
    <dbReference type="NCBI Taxonomy" id="1318466"/>
    <lineage>
        <taxon>Bacteria</taxon>
        <taxon>Bacillati</taxon>
        <taxon>Mycoplasmatota</taxon>
        <taxon>Mollicutes</taxon>
        <taxon>Acholeplasmatales</taxon>
        <taxon>Acholeplasmataceae</taxon>
        <taxon>Acholeplasma</taxon>
    </lineage>
</organism>
<dbReference type="AlphaFoldDB" id="U4KPC3"/>
<dbReference type="GO" id="GO:0006310">
    <property type="term" value="P:DNA recombination"/>
    <property type="evidence" value="ECO:0007669"/>
    <property type="project" value="UniProtKB-UniRule"/>
</dbReference>
<dbReference type="Pfam" id="PF01330">
    <property type="entry name" value="RuvA_N"/>
    <property type="match status" value="1"/>
</dbReference>
<keyword evidence="8" id="KW-0347">Helicase</keyword>
<dbReference type="GO" id="GO:0016787">
    <property type="term" value="F:hydrolase activity"/>
    <property type="evidence" value="ECO:0007669"/>
    <property type="project" value="UniProtKB-KW"/>
</dbReference>
<dbReference type="InterPro" id="IPR011114">
    <property type="entry name" value="RuvA_C"/>
</dbReference>
<dbReference type="Proteomes" id="UP000032740">
    <property type="component" value="Chromosome"/>
</dbReference>
<comment type="caution">
    <text evidence="6">Lacks conserved residue(s) required for the propagation of feature annotation.</text>
</comment>
<proteinExistence type="inferred from homology"/>
<evidence type="ECO:0000259" key="7">
    <source>
        <dbReference type="SMART" id="SM00278"/>
    </source>
</evidence>
<dbReference type="STRING" id="1318466.BN85404980"/>
<sequence length="185" mass="20503">MYGYIKGKITKIVAEYIIVENNGIGYQIISPSPYDYEIDDEVVVFTYLHVREDIFLLYGFKDTETLDLFKKLLSVSGIGPKSALSIVAASNSNDVLNAIENGDVKYLTKFPGIGNKSAQQIILDLKGKLIVVNENKLIPDIGKDVSEALLALGYSKVEIAKAIKHINLDQKIELAVKEALVWLLK</sequence>
<keyword evidence="1 6" id="KW-0963">Cytoplasm</keyword>
<dbReference type="GO" id="GO:0009379">
    <property type="term" value="C:Holliday junction helicase complex"/>
    <property type="evidence" value="ECO:0007669"/>
    <property type="project" value="InterPro"/>
</dbReference>
<dbReference type="InterPro" id="IPR000085">
    <property type="entry name" value="RuvA"/>
</dbReference>
<keyword evidence="9" id="KW-1185">Reference proteome</keyword>
<dbReference type="InterPro" id="IPR003583">
    <property type="entry name" value="Hlx-hairpin-Hlx_DNA-bd_motif"/>
</dbReference>
<evidence type="ECO:0000256" key="6">
    <source>
        <dbReference type="HAMAP-Rule" id="MF_00031"/>
    </source>
</evidence>
<protein>
    <recommendedName>
        <fullName evidence="6">Holliday junction branch migration complex subunit RuvA</fullName>
    </recommendedName>
</protein>
<dbReference type="InterPro" id="IPR036267">
    <property type="entry name" value="RuvA_C_sf"/>
</dbReference>
<comment type="domain">
    <text evidence="6">Has three domains with a flexible linker between the domains II and III and assumes an 'L' shape. Domain III is highly mobile and contacts RuvB.</text>
</comment>
<dbReference type="CDD" id="cd14332">
    <property type="entry name" value="UBA_RuvA_C"/>
    <property type="match status" value="1"/>
</dbReference>
<keyword evidence="8" id="KW-0067">ATP-binding</keyword>
<dbReference type="HAMAP" id="MF_00031">
    <property type="entry name" value="DNA_HJ_migration_RuvA"/>
    <property type="match status" value="1"/>
</dbReference>
<dbReference type="EMBL" id="FO681347">
    <property type="protein sequence ID" value="CCV64075.1"/>
    <property type="molecule type" value="Genomic_DNA"/>
</dbReference>
<evidence type="ECO:0000256" key="5">
    <source>
        <dbReference type="ARBA" id="ARBA00023204"/>
    </source>
</evidence>
<dbReference type="SUPFAM" id="SSF50249">
    <property type="entry name" value="Nucleic acid-binding proteins"/>
    <property type="match status" value="1"/>
</dbReference>
<comment type="function">
    <text evidence="6">The RuvA-RuvB-RuvC complex processes Holliday junction (HJ) DNA during genetic recombination and DNA repair, while the RuvA-RuvB complex plays an important role in the rescue of blocked DNA replication forks via replication fork reversal (RFR). RuvA specifically binds to HJ cruciform DNA, conferring on it an open structure. The RuvB hexamer acts as an ATP-dependent pump, pulling dsDNA into and through the RuvAB complex. HJ branch migration allows RuvC to scan DNA until it finds its consensus sequence, where it cleaves and resolves the cruciform DNA.</text>
</comment>
<evidence type="ECO:0000256" key="3">
    <source>
        <dbReference type="ARBA" id="ARBA00023125"/>
    </source>
</evidence>
<dbReference type="GO" id="GO:0009378">
    <property type="term" value="F:four-way junction helicase activity"/>
    <property type="evidence" value="ECO:0007669"/>
    <property type="project" value="InterPro"/>
</dbReference>
<name>U4KPC3_ALTPJ</name>
<dbReference type="InterPro" id="IPR012340">
    <property type="entry name" value="NA-bd_OB-fold"/>
</dbReference>
<evidence type="ECO:0000256" key="1">
    <source>
        <dbReference type="ARBA" id="ARBA00022490"/>
    </source>
</evidence>
<comment type="subcellular location">
    <subcellularLocation>
        <location evidence="6">Cytoplasm</location>
    </subcellularLocation>
</comment>